<evidence type="ECO:0000256" key="7">
    <source>
        <dbReference type="ARBA" id="ARBA00023187"/>
    </source>
</evidence>
<keyword evidence="12" id="KW-1185">Reference proteome</keyword>
<feature type="region of interest" description="Disordered" evidence="9">
    <location>
        <begin position="96"/>
        <end position="194"/>
    </location>
</feature>
<dbReference type="PANTHER" id="PTHR18934">
    <property type="entry name" value="ATP-DEPENDENT RNA HELICASE"/>
    <property type="match status" value="1"/>
</dbReference>
<dbReference type="Pfam" id="PF00270">
    <property type="entry name" value="DEAD"/>
    <property type="match status" value="1"/>
</dbReference>
<dbReference type="FunFam" id="3.40.50.300:FF:000007">
    <property type="entry name" value="Pre-mRNA-splicing factor ATP-dependent RNA helicase"/>
    <property type="match status" value="1"/>
</dbReference>
<dbReference type="GO" id="GO:0008380">
    <property type="term" value="P:RNA splicing"/>
    <property type="evidence" value="ECO:0007669"/>
    <property type="project" value="UniProtKB-KW"/>
</dbReference>
<dbReference type="PROSITE" id="PS51192">
    <property type="entry name" value="HELICASE_ATP_BIND_1"/>
    <property type="match status" value="1"/>
</dbReference>
<keyword evidence="6" id="KW-0067">ATP-binding</keyword>
<dbReference type="KEGG" id="aten:116294575"/>
<dbReference type="GO" id="GO:0003724">
    <property type="term" value="F:RNA helicase activity"/>
    <property type="evidence" value="ECO:0007669"/>
    <property type="project" value="UniProtKB-EC"/>
</dbReference>
<protein>
    <recommendedName>
        <fullName evidence="1">RNA helicase</fullName>
        <ecNumber evidence="1">3.6.4.13</ecNumber>
    </recommendedName>
</protein>
<evidence type="ECO:0000256" key="4">
    <source>
        <dbReference type="ARBA" id="ARBA00022801"/>
    </source>
</evidence>
<evidence type="ECO:0000313" key="13">
    <source>
        <dbReference type="RefSeq" id="XP_031558062.1"/>
    </source>
</evidence>
<dbReference type="InterPro" id="IPR002464">
    <property type="entry name" value="DNA/RNA_helicase_DEAH_CS"/>
</dbReference>
<keyword evidence="2" id="KW-0507">mRNA processing</keyword>
<dbReference type="CDD" id="cd17974">
    <property type="entry name" value="DEXHc_DHX16"/>
    <property type="match status" value="1"/>
</dbReference>
<dbReference type="InterPro" id="IPR011545">
    <property type="entry name" value="DEAD/DEAH_box_helicase_dom"/>
</dbReference>
<dbReference type="CDD" id="cd18791">
    <property type="entry name" value="SF2_C_RHA"/>
    <property type="match status" value="1"/>
</dbReference>
<dbReference type="Gene3D" id="3.40.50.300">
    <property type="entry name" value="P-loop containing nucleotide triphosphate hydrolases"/>
    <property type="match status" value="2"/>
</dbReference>
<accession>A0A6P8HZM5</accession>
<keyword evidence="4" id="KW-0378">Hydrolase</keyword>
<feature type="compositionally biased region" description="Basic and acidic residues" evidence="9">
    <location>
        <begin position="155"/>
        <end position="194"/>
    </location>
</feature>
<dbReference type="Pfam" id="PF00271">
    <property type="entry name" value="Helicase_C"/>
    <property type="match status" value="1"/>
</dbReference>
<dbReference type="PROSITE" id="PS51194">
    <property type="entry name" value="HELICASE_CTER"/>
    <property type="match status" value="1"/>
</dbReference>
<evidence type="ECO:0000256" key="1">
    <source>
        <dbReference type="ARBA" id="ARBA00012552"/>
    </source>
</evidence>
<reference evidence="13" key="1">
    <citation type="submission" date="2025-08" db="UniProtKB">
        <authorList>
            <consortium name="RefSeq"/>
        </authorList>
    </citation>
    <scope>IDENTIFICATION</scope>
    <source>
        <tissue evidence="13">Tentacle</tissue>
    </source>
</reference>
<dbReference type="Gene3D" id="1.20.120.1080">
    <property type="match status" value="1"/>
</dbReference>
<evidence type="ECO:0000259" key="11">
    <source>
        <dbReference type="PROSITE" id="PS51194"/>
    </source>
</evidence>
<evidence type="ECO:0000256" key="3">
    <source>
        <dbReference type="ARBA" id="ARBA00022741"/>
    </source>
</evidence>
<dbReference type="GO" id="GO:0016787">
    <property type="term" value="F:hydrolase activity"/>
    <property type="evidence" value="ECO:0007669"/>
    <property type="project" value="UniProtKB-KW"/>
</dbReference>
<dbReference type="InterPro" id="IPR027417">
    <property type="entry name" value="P-loop_NTPase"/>
</dbReference>
<dbReference type="PROSITE" id="PS00690">
    <property type="entry name" value="DEAH_ATP_HELICASE"/>
    <property type="match status" value="1"/>
</dbReference>
<feature type="domain" description="Helicase ATP-binding" evidence="10">
    <location>
        <begin position="394"/>
        <end position="558"/>
    </location>
</feature>
<organism evidence="12 13">
    <name type="scientific">Actinia tenebrosa</name>
    <name type="common">Australian red waratah sea anemone</name>
    <dbReference type="NCBI Taxonomy" id="6105"/>
    <lineage>
        <taxon>Eukaryota</taxon>
        <taxon>Metazoa</taxon>
        <taxon>Cnidaria</taxon>
        <taxon>Anthozoa</taxon>
        <taxon>Hexacorallia</taxon>
        <taxon>Actiniaria</taxon>
        <taxon>Actiniidae</taxon>
        <taxon>Actinia</taxon>
    </lineage>
</organism>
<evidence type="ECO:0000256" key="9">
    <source>
        <dbReference type="SAM" id="MobiDB-lite"/>
    </source>
</evidence>
<keyword evidence="5" id="KW-0347">Helicase</keyword>
<dbReference type="PANTHER" id="PTHR18934:SF83">
    <property type="entry name" value="PRE-MRNA-SPLICING FACTOR ATP-DEPENDENT RNA HELICASE DHX16"/>
    <property type="match status" value="1"/>
</dbReference>
<dbReference type="FunFam" id="1.20.120.1080:FF:000001">
    <property type="entry name" value="Pre-mRNA-splicing factor ATP-dependent RNA helicase"/>
    <property type="match status" value="1"/>
</dbReference>
<evidence type="ECO:0000256" key="2">
    <source>
        <dbReference type="ARBA" id="ARBA00022664"/>
    </source>
</evidence>
<dbReference type="EC" id="3.6.4.13" evidence="1"/>
<evidence type="ECO:0000256" key="6">
    <source>
        <dbReference type="ARBA" id="ARBA00022840"/>
    </source>
</evidence>
<evidence type="ECO:0000313" key="12">
    <source>
        <dbReference type="Proteomes" id="UP000515163"/>
    </source>
</evidence>
<dbReference type="GeneID" id="116294575"/>
<feature type="domain" description="Helicase C-terminal" evidence="11">
    <location>
        <begin position="583"/>
        <end position="756"/>
    </location>
</feature>
<dbReference type="GO" id="GO:0003723">
    <property type="term" value="F:RNA binding"/>
    <property type="evidence" value="ECO:0007669"/>
    <property type="project" value="TreeGrafter"/>
</dbReference>
<dbReference type="Proteomes" id="UP000515163">
    <property type="component" value="Unplaced"/>
</dbReference>
<dbReference type="OrthoDB" id="10253254at2759"/>
<name>A0A6P8HZM5_ACTTE</name>
<sequence length="1029" mass="119025">MANLSSWVSEKLHDVLGFSDRHTTEFLINLAKDSSSSGAMVQKISQSLGDEEKMVAFARELWEKVPHKEQPTVHPYRVKEMALIEQQKKFSNYKMLSDDEDDEEEVQQSRKKKSKSERKRKHLRKKGESSSSEEEVVRDTKSARRDDDSEDEWEKEEKEVQKDLAERDAFAQRLREKDKDKQRNIIEQSDRKAFEEAKKRLQLDEEDRKKMVPELRQKSRREYIKKREVDQLEMLQEDIKDEEYLFEETQLSRRERQERDYKKKVLSYALEHKKAGEIEKVQRYRMPKEKQEPSQYDEIIDEEKGPNYEQKKWEEDKLGYAQMRFGAKDAKQRNKSTDYDFIIEDEQIGFVMAEQIPGTKTPKEPQISEAERKRQSIQEVRRSLPVFSYRDELIQAVADHQVLIIEGETGSGKTTQIPQYLHEAGYTKDKKRIGCTQPRRVAAMSVSARVSEEMGTKLGNEVGYSIRFEDCCSERTILKYMTDGMLLREFLGEPDLASYSVIIIDEAHERTLHTDVLFGLVKDIARFRPDLKLIISSATLDADKFSSFFDDAPIFRIPGRRFPVDIYYTKAPEADYLDAAVVTVLQIHVTQPDGDVLVFLSGQEEIETAQELLQERTRKLGSKIKELIILPIYSTLPSDLQAKIFEPTPPGARKVVLATNIAETSLTIDGIIYVIDPGFCKQKSYNPRTGMESLVVTPVSKASANQRAGRAGRVAAGKCFRLYTAWAYKNELEDNTIPEIQRTNLGNVVLLLKSLGINDLIHFDFMDPPPAETLILALEQLYALGALNHHGELTKLGRKMAEFPVDPMMSKTLIASEKYKCVDQIITIIAMLSVNNAIFYRPKDKIVHADNARMNFFRPGGDHLTLLNVYDQWAETDYSTQWCFENFIQHRSMKRARDVREQLEGLVERVEIELTSNPHEALSIRKAITAGYFYHTARLGRGGQYRTVKHQQTVMIHPNSSLFQEQPRWLIYHELVFTTKEYMRQVIEIENSWLLEVAPHYYKTKEVEDGSSHKMPKKAGATSQQLRST</sequence>
<evidence type="ECO:0000256" key="8">
    <source>
        <dbReference type="ARBA" id="ARBA00047984"/>
    </source>
</evidence>
<feature type="region of interest" description="Disordered" evidence="9">
    <location>
        <begin position="1006"/>
        <end position="1029"/>
    </location>
</feature>
<dbReference type="GO" id="GO:0006397">
    <property type="term" value="P:mRNA processing"/>
    <property type="evidence" value="ECO:0007669"/>
    <property type="project" value="UniProtKB-KW"/>
</dbReference>
<keyword evidence="7" id="KW-0508">mRNA splicing</keyword>
<dbReference type="Pfam" id="PF07717">
    <property type="entry name" value="OB_NTP_bind"/>
    <property type="match status" value="1"/>
</dbReference>
<dbReference type="GO" id="GO:0005524">
    <property type="term" value="F:ATP binding"/>
    <property type="evidence" value="ECO:0007669"/>
    <property type="project" value="UniProtKB-KW"/>
</dbReference>
<gene>
    <name evidence="13" type="primary">LOC116294575</name>
</gene>
<dbReference type="Pfam" id="PF21010">
    <property type="entry name" value="HA2_C"/>
    <property type="match status" value="1"/>
</dbReference>
<dbReference type="InterPro" id="IPR007502">
    <property type="entry name" value="Helicase-assoc_dom"/>
</dbReference>
<dbReference type="InParanoid" id="A0A6P8HZM5"/>
<evidence type="ECO:0000256" key="5">
    <source>
        <dbReference type="ARBA" id="ARBA00022806"/>
    </source>
</evidence>
<evidence type="ECO:0000259" key="10">
    <source>
        <dbReference type="PROSITE" id="PS51192"/>
    </source>
</evidence>
<dbReference type="GO" id="GO:0071013">
    <property type="term" value="C:catalytic step 2 spliceosome"/>
    <property type="evidence" value="ECO:0007669"/>
    <property type="project" value="TreeGrafter"/>
</dbReference>
<dbReference type="InterPro" id="IPR014001">
    <property type="entry name" value="Helicase_ATP-bd"/>
</dbReference>
<dbReference type="InterPro" id="IPR048333">
    <property type="entry name" value="HA2_WH"/>
</dbReference>
<dbReference type="InterPro" id="IPR001650">
    <property type="entry name" value="Helicase_C-like"/>
</dbReference>
<dbReference type="RefSeq" id="XP_031558062.1">
    <property type="nucleotide sequence ID" value="XM_031702202.1"/>
</dbReference>
<dbReference type="InterPro" id="IPR011709">
    <property type="entry name" value="DEAD-box_helicase_OB_fold"/>
</dbReference>
<dbReference type="AlphaFoldDB" id="A0A6P8HZM5"/>
<keyword evidence="3" id="KW-0547">Nucleotide-binding</keyword>
<dbReference type="FunCoup" id="A0A6P8HZM5">
    <property type="interactions" value="1868"/>
</dbReference>
<proteinExistence type="predicted"/>
<dbReference type="SMART" id="SM00487">
    <property type="entry name" value="DEXDc"/>
    <property type="match status" value="1"/>
</dbReference>
<dbReference type="SUPFAM" id="SSF52540">
    <property type="entry name" value="P-loop containing nucleoside triphosphate hydrolases"/>
    <property type="match status" value="1"/>
</dbReference>
<dbReference type="SMART" id="SM00847">
    <property type="entry name" value="HA2"/>
    <property type="match status" value="1"/>
</dbReference>
<comment type="catalytic activity">
    <reaction evidence="8">
        <text>ATP + H2O = ADP + phosphate + H(+)</text>
        <dbReference type="Rhea" id="RHEA:13065"/>
        <dbReference type="ChEBI" id="CHEBI:15377"/>
        <dbReference type="ChEBI" id="CHEBI:15378"/>
        <dbReference type="ChEBI" id="CHEBI:30616"/>
        <dbReference type="ChEBI" id="CHEBI:43474"/>
        <dbReference type="ChEBI" id="CHEBI:456216"/>
        <dbReference type="EC" id="3.6.4.13"/>
    </reaction>
</comment>
<dbReference type="SMART" id="SM00490">
    <property type="entry name" value="HELICc"/>
    <property type="match status" value="1"/>
</dbReference>
<dbReference type="Pfam" id="PF04408">
    <property type="entry name" value="WHD_HA2"/>
    <property type="match status" value="1"/>
</dbReference>
<feature type="compositionally biased region" description="Basic residues" evidence="9">
    <location>
        <begin position="109"/>
        <end position="125"/>
    </location>
</feature>
<feature type="compositionally biased region" description="Basic and acidic residues" evidence="9">
    <location>
        <begin position="135"/>
        <end position="147"/>
    </location>
</feature>
<dbReference type="FunFam" id="3.40.50.300:FF:000594">
    <property type="entry name" value="Pre-mRNA-splicing factor ATP-dependent RNA helicase"/>
    <property type="match status" value="1"/>
</dbReference>